<name>A0A2T7PQE7_POMCA</name>
<reference evidence="2 3" key="1">
    <citation type="submission" date="2018-04" db="EMBL/GenBank/DDBJ databases">
        <title>The genome of golden apple snail Pomacea canaliculata provides insight into stress tolerance and invasive adaptation.</title>
        <authorList>
            <person name="Liu C."/>
            <person name="Liu B."/>
            <person name="Ren Y."/>
            <person name="Zhang Y."/>
            <person name="Wang H."/>
            <person name="Li S."/>
            <person name="Jiang F."/>
            <person name="Yin L."/>
            <person name="Zhang G."/>
            <person name="Qian W."/>
            <person name="Fan W."/>
        </authorList>
    </citation>
    <scope>NUCLEOTIDE SEQUENCE [LARGE SCALE GENOMIC DNA]</scope>
    <source>
        <strain evidence="2">SZHN2017</strain>
        <tissue evidence="2">Muscle</tissue>
    </source>
</reference>
<comment type="caution">
    <text evidence="2">The sequence shown here is derived from an EMBL/GenBank/DDBJ whole genome shotgun (WGS) entry which is preliminary data.</text>
</comment>
<dbReference type="EMBL" id="PZQS01000002">
    <property type="protein sequence ID" value="PVD35652.1"/>
    <property type="molecule type" value="Genomic_DNA"/>
</dbReference>
<dbReference type="Proteomes" id="UP000245119">
    <property type="component" value="Linkage Group LG2"/>
</dbReference>
<gene>
    <name evidence="2" type="ORF">C0Q70_02615</name>
</gene>
<proteinExistence type="predicted"/>
<evidence type="ECO:0000313" key="2">
    <source>
        <dbReference type="EMBL" id="PVD35652.1"/>
    </source>
</evidence>
<sequence length="99" mass="11377">MRTLKKRNFLQSPVVAITGPGPLNMCKGRYRHVITVSVIFPGSPVMAAGDRRRMFLQHQARANVDVHRHGDSRVTASERKKVGEWERKKKEREGVRRKS</sequence>
<evidence type="ECO:0000256" key="1">
    <source>
        <dbReference type="SAM" id="MobiDB-lite"/>
    </source>
</evidence>
<organism evidence="2 3">
    <name type="scientific">Pomacea canaliculata</name>
    <name type="common">Golden apple snail</name>
    <dbReference type="NCBI Taxonomy" id="400727"/>
    <lineage>
        <taxon>Eukaryota</taxon>
        <taxon>Metazoa</taxon>
        <taxon>Spiralia</taxon>
        <taxon>Lophotrochozoa</taxon>
        <taxon>Mollusca</taxon>
        <taxon>Gastropoda</taxon>
        <taxon>Caenogastropoda</taxon>
        <taxon>Architaenioglossa</taxon>
        <taxon>Ampullarioidea</taxon>
        <taxon>Ampullariidae</taxon>
        <taxon>Pomacea</taxon>
    </lineage>
</organism>
<dbReference type="AlphaFoldDB" id="A0A2T7PQE7"/>
<evidence type="ECO:0000313" key="3">
    <source>
        <dbReference type="Proteomes" id="UP000245119"/>
    </source>
</evidence>
<keyword evidence="3" id="KW-1185">Reference proteome</keyword>
<feature type="region of interest" description="Disordered" evidence="1">
    <location>
        <begin position="66"/>
        <end position="99"/>
    </location>
</feature>
<protein>
    <submittedName>
        <fullName evidence="2">Uncharacterized protein</fullName>
    </submittedName>
</protein>
<accession>A0A2T7PQE7</accession>